<gene>
    <name evidence="12" type="ORF">SAMN05216418_1711</name>
</gene>
<dbReference type="Pfam" id="PF13361">
    <property type="entry name" value="UvrD_C"/>
    <property type="match status" value="2"/>
</dbReference>
<dbReference type="SUPFAM" id="SSF52540">
    <property type="entry name" value="P-loop containing nucleoside triphosphate hydrolases"/>
    <property type="match status" value="1"/>
</dbReference>
<dbReference type="AlphaFoldDB" id="A0A1G6J4K1"/>
<dbReference type="GO" id="GO:0043138">
    <property type="term" value="F:3'-5' DNA helicase activity"/>
    <property type="evidence" value="ECO:0007669"/>
    <property type="project" value="UniProtKB-EC"/>
</dbReference>
<evidence type="ECO:0000256" key="2">
    <source>
        <dbReference type="ARBA" id="ARBA00022801"/>
    </source>
</evidence>
<name>A0A1G6J4K1_9MICO</name>
<dbReference type="EC" id="5.6.2.4" evidence="7"/>
<evidence type="ECO:0000256" key="6">
    <source>
        <dbReference type="ARBA" id="ARBA00034617"/>
    </source>
</evidence>
<feature type="binding site" evidence="9">
    <location>
        <begin position="279"/>
        <end position="286"/>
    </location>
    <ligand>
        <name>ATP</name>
        <dbReference type="ChEBI" id="CHEBI:30616"/>
    </ligand>
</feature>
<protein>
    <recommendedName>
        <fullName evidence="7">DNA 3'-5' helicase</fullName>
        <ecNumber evidence="7">5.6.2.4</ecNumber>
    </recommendedName>
</protein>
<dbReference type="GO" id="GO:0000725">
    <property type="term" value="P:recombinational repair"/>
    <property type="evidence" value="ECO:0007669"/>
    <property type="project" value="TreeGrafter"/>
</dbReference>
<dbReference type="Gene3D" id="3.40.50.300">
    <property type="entry name" value="P-loop containing nucleotide triphosphate hydrolases"/>
    <property type="match status" value="3"/>
</dbReference>
<dbReference type="InterPro" id="IPR027417">
    <property type="entry name" value="P-loop_NTPase"/>
</dbReference>
<keyword evidence="4 9" id="KW-0067">ATP-binding</keyword>
<evidence type="ECO:0000259" key="11">
    <source>
        <dbReference type="PROSITE" id="PS51198"/>
    </source>
</evidence>
<comment type="catalytic activity">
    <reaction evidence="6">
        <text>Couples ATP hydrolysis with the unwinding of duplex DNA by translocating in the 3'-5' direction.</text>
        <dbReference type="EC" id="5.6.2.4"/>
    </reaction>
</comment>
<dbReference type="STRING" id="993073.AS029_07275"/>
<dbReference type="InterPro" id="IPR000212">
    <property type="entry name" value="DNA_helicase_UvrD/REP"/>
</dbReference>
<dbReference type="InterPro" id="IPR014016">
    <property type="entry name" value="UvrD-like_ATP-bd"/>
</dbReference>
<keyword evidence="3 9" id="KW-0347">Helicase</keyword>
<dbReference type="GO" id="GO:0005524">
    <property type="term" value="F:ATP binding"/>
    <property type="evidence" value="ECO:0007669"/>
    <property type="project" value="UniProtKB-UniRule"/>
</dbReference>
<keyword evidence="2 9" id="KW-0378">Hydrolase</keyword>
<evidence type="ECO:0000256" key="10">
    <source>
        <dbReference type="SAM" id="MobiDB-lite"/>
    </source>
</evidence>
<evidence type="ECO:0000256" key="3">
    <source>
        <dbReference type="ARBA" id="ARBA00022806"/>
    </source>
</evidence>
<dbReference type="GO" id="GO:0003677">
    <property type="term" value="F:DNA binding"/>
    <property type="evidence" value="ECO:0007669"/>
    <property type="project" value="InterPro"/>
</dbReference>
<evidence type="ECO:0000256" key="9">
    <source>
        <dbReference type="PROSITE-ProRule" id="PRU00560"/>
    </source>
</evidence>
<dbReference type="RefSeq" id="WP_058231914.1">
    <property type="nucleotide sequence ID" value="NZ_FMYG01000003.1"/>
</dbReference>
<feature type="region of interest" description="Disordered" evidence="10">
    <location>
        <begin position="576"/>
        <end position="595"/>
    </location>
</feature>
<evidence type="ECO:0000256" key="4">
    <source>
        <dbReference type="ARBA" id="ARBA00022840"/>
    </source>
</evidence>
<dbReference type="PROSITE" id="PS51198">
    <property type="entry name" value="UVRD_HELICASE_ATP_BIND"/>
    <property type="match status" value="1"/>
</dbReference>
<dbReference type="Proteomes" id="UP000183203">
    <property type="component" value="Unassembled WGS sequence"/>
</dbReference>
<evidence type="ECO:0000313" key="12">
    <source>
        <dbReference type="EMBL" id="SDC13728.1"/>
    </source>
</evidence>
<evidence type="ECO:0000256" key="8">
    <source>
        <dbReference type="ARBA" id="ARBA00048988"/>
    </source>
</evidence>
<reference evidence="12 13" key="1">
    <citation type="submission" date="2016-09" db="EMBL/GenBank/DDBJ databases">
        <authorList>
            <person name="Capua I."/>
            <person name="De Benedictis P."/>
            <person name="Joannis T."/>
            <person name="Lombin L.H."/>
            <person name="Cattoli G."/>
        </authorList>
    </citation>
    <scope>NUCLEOTIDE SEQUENCE [LARGE SCALE GENOMIC DNA]</scope>
    <source>
        <strain evidence="12 13">NIO-1002</strain>
    </source>
</reference>
<dbReference type="InterPro" id="IPR014017">
    <property type="entry name" value="DNA_helicase_UvrD-like_C"/>
</dbReference>
<dbReference type="GO" id="GO:0016887">
    <property type="term" value="F:ATP hydrolysis activity"/>
    <property type="evidence" value="ECO:0007669"/>
    <property type="project" value="RHEA"/>
</dbReference>
<proteinExistence type="predicted"/>
<dbReference type="PANTHER" id="PTHR11070">
    <property type="entry name" value="UVRD / RECB / PCRA DNA HELICASE FAMILY MEMBER"/>
    <property type="match status" value="1"/>
</dbReference>
<evidence type="ECO:0000256" key="1">
    <source>
        <dbReference type="ARBA" id="ARBA00022741"/>
    </source>
</evidence>
<keyword evidence="5" id="KW-0413">Isomerase</keyword>
<feature type="domain" description="UvrD-like helicase ATP-binding" evidence="11">
    <location>
        <begin position="258"/>
        <end position="556"/>
    </location>
</feature>
<evidence type="ECO:0000313" key="13">
    <source>
        <dbReference type="Proteomes" id="UP000183203"/>
    </source>
</evidence>
<dbReference type="Pfam" id="PF13245">
    <property type="entry name" value="AAA_19"/>
    <property type="match status" value="1"/>
</dbReference>
<accession>A0A1G6J4K1</accession>
<comment type="catalytic activity">
    <reaction evidence="8">
        <text>ATP + H2O = ADP + phosphate + H(+)</text>
        <dbReference type="Rhea" id="RHEA:13065"/>
        <dbReference type="ChEBI" id="CHEBI:15377"/>
        <dbReference type="ChEBI" id="CHEBI:15378"/>
        <dbReference type="ChEBI" id="CHEBI:30616"/>
        <dbReference type="ChEBI" id="CHEBI:43474"/>
        <dbReference type="ChEBI" id="CHEBI:456216"/>
        <dbReference type="EC" id="5.6.2.4"/>
    </reaction>
</comment>
<keyword evidence="1 9" id="KW-0547">Nucleotide-binding</keyword>
<evidence type="ECO:0000256" key="5">
    <source>
        <dbReference type="ARBA" id="ARBA00023235"/>
    </source>
</evidence>
<organism evidence="12 13">
    <name type="scientific">Microbacterium enclense</name>
    <dbReference type="NCBI Taxonomy" id="993073"/>
    <lineage>
        <taxon>Bacteria</taxon>
        <taxon>Bacillati</taxon>
        <taxon>Actinomycetota</taxon>
        <taxon>Actinomycetes</taxon>
        <taxon>Micrococcales</taxon>
        <taxon>Microbacteriaceae</taxon>
        <taxon>Microbacterium</taxon>
    </lineage>
</organism>
<sequence length="732" mass="79857">MPTITLAMRKQPNHGNDVKAKIQTFLYKLGESDATPGLHIEPINGSVDPNARTGRVNDFWRAVLFRVDPPGGETNYVYAGTWPHDEAIAKAKSLTLAVNPVNGILELREAIAAQQVSAAALPTEGTAAPVAASSTPVLTERGYFLTDLTDEFGFPANIAATAFELLDEDALLDFADHLQTPWQQEVLLSMAAREALHLIKERLGLDKPVEVDPGDDEATRILKALEHPASRMQFTYAANSDELKRIIEDGDFGAWRVFLHPEQREYVEKDYSGAFRLSGGAGTGKTVVLLHRARRLALAHPHARIILTTFTRALAENLRRDLERLDADVPIAEKLGDPGVLVRGVDQLAADVRLRAGDDFGASALAAIGSTREKTASPAEPDWSSAIVQAGASLPIALQSPSFFNDEYAQVVLPNEIIDTDSYFTVRRPGRGVALDRGKRAAVWAVVEQMRKDQRIANQLGYGEIAAIGAQWAMRTGTVFADHVLVDEGQDLEPAKWKLLRALVAEGSNDLFIADDSHQRIYGRSTVLKHYGIKVQGRSRRLTLNYRTTLENLRFALGVLAGEQFEDAEGLEVSTAGYRSARSGPKPSKHSAKSDAEQLDLIADDIARWLEEGVRAETIAVLAASNTSAKKVQQGLSQRGVSVAVITQPRVTGGQPVTMTMHAAKGMEFSRVVLFDVSDGSFPPPWAYKGVPEEDRADKDRQFRSLLYVAASRARDELVVTWKGAPSALLLG</sequence>
<evidence type="ECO:0000256" key="7">
    <source>
        <dbReference type="ARBA" id="ARBA00034808"/>
    </source>
</evidence>
<dbReference type="EMBL" id="FMYG01000003">
    <property type="protein sequence ID" value="SDC13728.1"/>
    <property type="molecule type" value="Genomic_DNA"/>
</dbReference>
<dbReference type="PANTHER" id="PTHR11070:SF45">
    <property type="entry name" value="DNA 3'-5' HELICASE"/>
    <property type="match status" value="1"/>
</dbReference>